<evidence type="ECO:0000256" key="1">
    <source>
        <dbReference type="ARBA" id="ARBA00023002"/>
    </source>
</evidence>
<organism evidence="4 5">
    <name type="scientific">Pacificimonas pallii</name>
    <dbReference type="NCBI Taxonomy" id="2827236"/>
    <lineage>
        <taxon>Bacteria</taxon>
        <taxon>Pseudomonadati</taxon>
        <taxon>Pseudomonadota</taxon>
        <taxon>Alphaproteobacteria</taxon>
        <taxon>Sphingomonadales</taxon>
        <taxon>Sphingosinicellaceae</taxon>
        <taxon>Pacificimonas</taxon>
    </lineage>
</organism>
<feature type="domain" description="FAD-binding" evidence="3">
    <location>
        <begin position="5"/>
        <end position="129"/>
    </location>
</feature>
<keyword evidence="2 4" id="KW-0503">Monooxygenase</keyword>
<dbReference type="Pfam" id="PF01494">
    <property type="entry name" value="FAD_binding_3"/>
    <property type="match status" value="1"/>
</dbReference>
<keyword evidence="1" id="KW-0560">Oxidoreductase</keyword>
<dbReference type="RefSeq" id="WP_218446463.1">
    <property type="nucleotide sequence ID" value="NZ_JAGSPA010000004.1"/>
</dbReference>
<evidence type="ECO:0000313" key="4">
    <source>
        <dbReference type="EMBL" id="MBV7257623.1"/>
    </source>
</evidence>
<dbReference type="InterPro" id="IPR050493">
    <property type="entry name" value="FAD-dep_Monooxygenase_BioMet"/>
</dbReference>
<dbReference type="Proteomes" id="UP000722336">
    <property type="component" value="Unassembled WGS sequence"/>
</dbReference>
<dbReference type="GO" id="GO:0004497">
    <property type="term" value="F:monooxygenase activity"/>
    <property type="evidence" value="ECO:0007669"/>
    <property type="project" value="UniProtKB-KW"/>
</dbReference>
<evidence type="ECO:0000259" key="3">
    <source>
        <dbReference type="Pfam" id="PF01494"/>
    </source>
</evidence>
<evidence type="ECO:0000256" key="2">
    <source>
        <dbReference type="ARBA" id="ARBA00023033"/>
    </source>
</evidence>
<accession>A0ABS6SGS6</accession>
<keyword evidence="5" id="KW-1185">Reference proteome</keyword>
<gene>
    <name evidence="4" type="ORF">KCG44_12595</name>
</gene>
<dbReference type="EMBL" id="JAGSPA010000004">
    <property type="protein sequence ID" value="MBV7257623.1"/>
    <property type="molecule type" value="Genomic_DNA"/>
</dbReference>
<name>A0ABS6SGS6_9SPHN</name>
<reference evidence="4 5" key="1">
    <citation type="submission" date="2021-04" db="EMBL/GenBank/DDBJ databases">
        <authorList>
            <person name="Pira H."/>
            <person name="Risdian C."/>
            <person name="Wink J."/>
        </authorList>
    </citation>
    <scope>NUCLEOTIDE SEQUENCE [LARGE SCALE GENOMIC DNA]</scope>
    <source>
        <strain evidence="4 5">WHA3</strain>
    </source>
</reference>
<sequence length="402" mass="43420">MSIKLDIAVAGCGISGMGAALLLAREGHRITIFERFDQARPVGSGLMLQPTGLAVLNHMGLRGAIHASGAPITRILGRTADKRRLVLDVNYSALKNGSGVAVHRPVLFNALFTAAQVAGAQIQPGHTIAGTELVSGGKRRLTFANCQPSAAFDLVIDSLGAFSPLRPVAPEPLDFGALWTTVPWEEADGFTSDWLEQRYRGARQMVGILPCGDTLEGRNSATFFWSLRGADLPAWNAQPFEAWKAEATALWPRMAPLLARITNREMLTFARYAHATTWAPAAPAFVHIGDSYHATSPQLGQGANFGLIDAATLAHSIEQTPTLPDALIQYTRARRLHIALYQTLSYLFTPAYQSDKAWPAFIRDHVLSNLLNVWPAQPFMAALVSGVLCGPLGKIGLRGLVR</sequence>
<dbReference type="PANTHER" id="PTHR13789">
    <property type="entry name" value="MONOOXYGENASE"/>
    <property type="match status" value="1"/>
</dbReference>
<comment type="caution">
    <text evidence="4">The sequence shown here is derived from an EMBL/GenBank/DDBJ whole genome shotgun (WGS) entry which is preliminary data.</text>
</comment>
<protein>
    <submittedName>
        <fullName evidence="4">FAD-dependent monooxygenase</fullName>
    </submittedName>
</protein>
<proteinExistence type="predicted"/>
<evidence type="ECO:0000313" key="5">
    <source>
        <dbReference type="Proteomes" id="UP000722336"/>
    </source>
</evidence>
<dbReference type="PANTHER" id="PTHR13789:SF309">
    <property type="entry name" value="PUTATIVE (AFU_ORTHOLOGUE AFUA_6G14510)-RELATED"/>
    <property type="match status" value="1"/>
</dbReference>
<dbReference type="InterPro" id="IPR002938">
    <property type="entry name" value="FAD-bd"/>
</dbReference>